<protein>
    <submittedName>
        <fullName evidence="11">Electron transfer flavoprotein subunit alpha</fullName>
    </submittedName>
</protein>
<dbReference type="KEGG" id="eac:EAL2_c08210"/>
<dbReference type="PANTHER" id="PTHR43153:SF1">
    <property type="entry name" value="ELECTRON TRANSFER FLAVOPROTEIN SUBUNIT ALPHA, MITOCHONDRIAL"/>
    <property type="match status" value="1"/>
</dbReference>
<dbReference type="InterPro" id="IPR018206">
    <property type="entry name" value="ETF_asu_C_CS"/>
</dbReference>
<dbReference type="GO" id="GO:0051536">
    <property type="term" value="F:iron-sulfur cluster binding"/>
    <property type="evidence" value="ECO:0007669"/>
    <property type="project" value="UniProtKB-KW"/>
</dbReference>
<dbReference type="InterPro" id="IPR014730">
    <property type="entry name" value="ETF_a/b_N"/>
</dbReference>
<keyword evidence="5 9" id="KW-0274">FAD</keyword>
<dbReference type="PROSITE" id="PS51379">
    <property type="entry name" value="4FE4S_FER_2"/>
    <property type="match status" value="2"/>
</dbReference>
<dbReference type="InterPro" id="IPR001308">
    <property type="entry name" value="ETF_a/FixB"/>
</dbReference>
<dbReference type="PANTHER" id="PTHR43153">
    <property type="entry name" value="ELECTRON TRANSFER FLAVOPROTEIN ALPHA"/>
    <property type="match status" value="1"/>
</dbReference>
<feature type="domain" description="4Fe-4S ferredoxin-type" evidence="10">
    <location>
        <begin position="37"/>
        <end position="59"/>
    </location>
</feature>
<feature type="binding site" evidence="9">
    <location>
        <position position="361"/>
    </location>
    <ligand>
        <name>FAD</name>
        <dbReference type="ChEBI" id="CHEBI:57692"/>
    </ligand>
</feature>
<dbReference type="PATRIC" id="fig|1286171.3.peg.768"/>
<dbReference type="GO" id="GO:0050660">
    <property type="term" value="F:flavin adenine dinucleotide binding"/>
    <property type="evidence" value="ECO:0007669"/>
    <property type="project" value="InterPro"/>
</dbReference>
<evidence type="ECO:0000256" key="2">
    <source>
        <dbReference type="ARBA" id="ARBA00022448"/>
    </source>
</evidence>
<keyword evidence="12" id="KW-1185">Reference proteome</keyword>
<dbReference type="InterPro" id="IPR014731">
    <property type="entry name" value="ETF_asu_C"/>
</dbReference>
<dbReference type="eggNOG" id="COG2025">
    <property type="taxonomic scope" value="Bacteria"/>
</dbReference>
<proteinExistence type="inferred from homology"/>
<dbReference type="Gene3D" id="3.30.70.20">
    <property type="match status" value="1"/>
</dbReference>
<feature type="binding site" evidence="9">
    <location>
        <position position="284"/>
    </location>
    <ligand>
        <name>FAD</name>
        <dbReference type="ChEBI" id="CHEBI:57692"/>
    </ligand>
</feature>
<comment type="similarity">
    <text evidence="1">Belongs to the ETF alpha-subunit/FixB family.</text>
</comment>
<dbReference type="InterPro" id="IPR033947">
    <property type="entry name" value="ETF_alpha_N"/>
</dbReference>
<dbReference type="RefSeq" id="WP_025435149.1">
    <property type="nucleotide sequence ID" value="NZ_CP007452.1"/>
</dbReference>
<keyword evidence="7" id="KW-0408">Iron</keyword>
<dbReference type="PROSITE" id="PS00696">
    <property type="entry name" value="ETF_ALPHA"/>
    <property type="match status" value="1"/>
</dbReference>
<evidence type="ECO:0000256" key="1">
    <source>
        <dbReference type="ARBA" id="ARBA00005817"/>
    </source>
</evidence>
<dbReference type="STRING" id="1286171.EAL2_c08210"/>
<dbReference type="InterPro" id="IPR017896">
    <property type="entry name" value="4Fe4S_Fe-S-bd"/>
</dbReference>
<dbReference type="CDD" id="cd01715">
    <property type="entry name" value="ETF_alpha"/>
    <property type="match status" value="1"/>
</dbReference>
<dbReference type="SMART" id="SM00893">
    <property type="entry name" value="ETF"/>
    <property type="match status" value="1"/>
</dbReference>
<comment type="cofactor">
    <cofactor evidence="9">
        <name>FAD</name>
        <dbReference type="ChEBI" id="CHEBI:57692"/>
    </cofactor>
    <text evidence="9">Binds 1 FAD per dimer.</text>
</comment>
<dbReference type="PIRSF" id="PIRSF000089">
    <property type="entry name" value="Electra_flavoP_a"/>
    <property type="match status" value="1"/>
</dbReference>
<name>W8U5B8_PEPAC</name>
<keyword evidence="3" id="KW-0285">Flavoprotein</keyword>
<dbReference type="GO" id="GO:0009055">
    <property type="term" value="F:electron transfer activity"/>
    <property type="evidence" value="ECO:0007669"/>
    <property type="project" value="InterPro"/>
</dbReference>
<evidence type="ECO:0000259" key="10">
    <source>
        <dbReference type="PROSITE" id="PS51379"/>
    </source>
</evidence>
<feature type="binding site" evidence="9">
    <location>
        <begin position="323"/>
        <end position="327"/>
    </location>
    <ligand>
        <name>FAD</name>
        <dbReference type="ChEBI" id="CHEBI:57692"/>
    </ligand>
</feature>
<organism evidence="11 12">
    <name type="scientific">Peptoclostridium acidaminophilum DSM 3953</name>
    <dbReference type="NCBI Taxonomy" id="1286171"/>
    <lineage>
        <taxon>Bacteria</taxon>
        <taxon>Bacillati</taxon>
        <taxon>Bacillota</taxon>
        <taxon>Clostridia</taxon>
        <taxon>Peptostreptococcales</taxon>
        <taxon>Peptoclostridiaceae</taxon>
        <taxon>Peptoclostridium</taxon>
    </lineage>
</organism>
<evidence type="ECO:0000313" key="12">
    <source>
        <dbReference type="Proteomes" id="UP000019591"/>
    </source>
</evidence>
<dbReference type="AlphaFoldDB" id="W8U5B8"/>
<sequence>MAKIIVLEEKCVGCGKCINVCPFNAITLENNKAVIGDACVMCGACERNCPFGAIKIERIQGYEQDISLYKGVWVFAEQRGGETAGVAFELLGAARRLADRLGESVAAVLIGDGVSERARELIAYGADFVYVVEGKEYENFSDELYANACVKLAEEHRPSIFLLGATAYGRSLAPRISSSLETGLTADCTVLDIDEESGMFVQTRPAFGGNIMASIVCPARRPQMATVRPRVMKKPEPDFGRSGSTVMFLPVMAGTPKARLLERIQEEGFGTSLSDAEVIVAAGRGICDSKNLELVEELARLLNGAVGASRPIVDAGWIDHSHQVGQTGRTVAPKLYIAAGISGAVQHVAGMSSSDFIVAINKDKDAPIFKIANIGIVGDSAEIIKELIAQLKSKQAKSAE</sequence>
<dbReference type="GO" id="GO:0033539">
    <property type="term" value="P:fatty acid beta-oxidation using acyl-CoA dehydrogenase"/>
    <property type="evidence" value="ECO:0007669"/>
    <property type="project" value="TreeGrafter"/>
</dbReference>
<accession>W8U5B8</accession>
<evidence type="ECO:0000256" key="4">
    <source>
        <dbReference type="ARBA" id="ARBA00022723"/>
    </source>
</evidence>
<dbReference type="EMBL" id="CP007452">
    <property type="protein sequence ID" value="AHM56121.1"/>
    <property type="molecule type" value="Genomic_DNA"/>
</dbReference>
<dbReference type="SUPFAM" id="SSF54862">
    <property type="entry name" value="4Fe-4S ferredoxins"/>
    <property type="match status" value="1"/>
</dbReference>
<gene>
    <name evidence="11" type="primary">etfA</name>
    <name evidence="11" type="ORF">EAL2_c08210</name>
</gene>
<reference evidence="11 12" key="1">
    <citation type="journal article" date="2014" name="Genome Announc.">
        <title>Complete Genome Sequence of Amino Acid-Utilizing Eubacterium acidaminophilum al-2 (DSM 3953).</title>
        <authorList>
            <person name="Poehlein A."/>
            <person name="Andreesen J.R."/>
            <person name="Daniel R."/>
        </authorList>
    </citation>
    <scope>NUCLEOTIDE SEQUENCE [LARGE SCALE GENOMIC DNA]</scope>
    <source>
        <strain evidence="11 12">DSM 3953</strain>
    </source>
</reference>
<evidence type="ECO:0000256" key="3">
    <source>
        <dbReference type="ARBA" id="ARBA00022630"/>
    </source>
</evidence>
<dbReference type="Gene3D" id="3.40.50.620">
    <property type="entry name" value="HUPs"/>
    <property type="match status" value="1"/>
</dbReference>
<dbReference type="SUPFAM" id="SSF52467">
    <property type="entry name" value="DHS-like NAD/FAD-binding domain"/>
    <property type="match status" value="1"/>
</dbReference>
<evidence type="ECO:0000256" key="5">
    <source>
        <dbReference type="ARBA" id="ARBA00022827"/>
    </source>
</evidence>
<dbReference type="HOGENOM" id="CLU_034178_1_1_9"/>
<feature type="binding site" evidence="9">
    <location>
        <begin position="309"/>
        <end position="310"/>
    </location>
    <ligand>
        <name>FAD</name>
        <dbReference type="ChEBI" id="CHEBI:57692"/>
    </ligand>
</feature>
<feature type="domain" description="4Fe-4S ferredoxin-type" evidence="10">
    <location>
        <begin position="2"/>
        <end position="31"/>
    </location>
</feature>
<dbReference type="InterPro" id="IPR014729">
    <property type="entry name" value="Rossmann-like_a/b/a_fold"/>
</dbReference>
<evidence type="ECO:0000313" key="11">
    <source>
        <dbReference type="EMBL" id="AHM56121.1"/>
    </source>
</evidence>
<dbReference type="Proteomes" id="UP000019591">
    <property type="component" value="Chromosome"/>
</dbReference>
<evidence type="ECO:0000256" key="6">
    <source>
        <dbReference type="ARBA" id="ARBA00022982"/>
    </source>
</evidence>
<feature type="binding site" evidence="9">
    <location>
        <begin position="340"/>
        <end position="347"/>
    </location>
    <ligand>
        <name>FAD</name>
        <dbReference type="ChEBI" id="CHEBI:57692"/>
    </ligand>
</feature>
<dbReference type="InterPro" id="IPR029035">
    <property type="entry name" value="DHS-like_NAD/FAD-binding_dom"/>
</dbReference>
<keyword evidence="6" id="KW-0249">Electron transport</keyword>
<dbReference type="InterPro" id="IPR017900">
    <property type="entry name" value="4Fe4S_Fe_S_CS"/>
</dbReference>
<dbReference type="OrthoDB" id="9770286at2"/>
<evidence type="ECO:0000256" key="7">
    <source>
        <dbReference type="ARBA" id="ARBA00023004"/>
    </source>
</evidence>
<dbReference type="PROSITE" id="PS00198">
    <property type="entry name" value="4FE4S_FER_1"/>
    <property type="match status" value="2"/>
</dbReference>
<dbReference type="GO" id="GO:0046872">
    <property type="term" value="F:metal ion binding"/>
    <property type="evidence" value="ECO:0007669"/>
    <property type="project" value="UniProtKB-KW"/>
</dbReference>
<dbReference type="Pfam" id="PF00766">
    <property type="entry name" value="ETF_alpha"/>
    <property type="match status" value="1"/>
</dbReference>
<dbReference type="Gene3D" id="3.40.50.1220">
    <property type="entry name" value="TPP-binding domain"/>
    <property type="match status" value="1"/>
</dbReference>
<dbReference type="Pfam" id="PF01012">
    <property type="entry name" value="ETF"/>
    <property type="match status" value="1"/>
</dbReference>
<keyword evidence="4" id="KW-0479">Metal-binding</keyword>
<evidence type="ECO:0000256" key="8">
    <source>
        <dbReference type="ARBA" id="ARBA00023014"/>
    </source>
</evidence>
<dbReference type="SUPFAM" id="SSF52402">
    <property type="entry name" value="Adenine nucleotide alpha hydrolases-like"/>
    <property type="match status" value="1"/>
</dbReference>
<keyword evidence="2" id="KW-0813">Transport</keyword>
<dbReference type="Pfam" id="PF00037">
    <property type="entry name" value="Fer4"/>
    <property type="match status" value="2"/>
</dbReference>
<evidence type="ECO:0000256" key="9">
    <source>
        <dbReference type="PIRSR" id="PIRSR000089-1"/>
    </source>
</evidence>
<keyword evidence="8" id="KW-0411">Iron-sulfur</keyword>